<evidence type="ECO:0000313" key="3">
    <source>
        <dbReference type="Proteomes" id="UP000186817"/>
    </source>
</evidence>
<dbReference type="OrthoDB" id="10379529at2759"/>
<keyword evidence="3" id="KW-1185">Reference proteome</keyword>
<feature type="region of interest" description="Disordered" evidence="1">
    <location>
        <begin position="312"/>
        <end position="340"/>
    </location>
</feature>
<protein>
    <submittedName>
        <fullName evidence="2">Uncharacterized protein</fullName>
    </submittedName>
</protein>
<feature type="region of interest" description="Disordered" evidence="1">
    <location>
        <begin position="203"/>
        <end position="223"/>
    </location>
</feature>
<sequence length="390" mass="42348">MGSMSSRAQVAVAGMKGLGHEREPASEFTATTWPWQDSDYAEDTIGSGPTGSNVVRRSGSASKYFGPLLSTLPGGKGAEASVDPAIAKTTGHFGSTKGEVMAFKKHRDCDEFVRSLIGEGWVFHDGTHYPFVSAEAIGVQLRDHYNSDGANCIGVVHSGRISRCQFEILALKEELARSREREDLLRAELEHVESLFEGDCLRRPKAKASQSPKLETPTAAAPADARPLGPCGWMLSGKMFRVHQPAVGTVILPGIYRILKDEHIAEKQSGRDSILFLTTGLPAPDLAQKRYDQVLDIANKASDAWVRVSEALEKDRPQATPQTAAPQQIRRAEKKGRKPPNLGAFGIPVILCARPVLDQVRELEPETALCLIDTDLTVEAAGQLRNFEAA</sequence>
<name>A0A1Q9EUK1_SYMMI</name>
<feature type="region of interest" description="Disordered" evidence="1">
    <location>
        <begin position="1"/>
        <end position="24"/>
    </location>
</feature>
<evidence type="ECO:0000313" key="2">
    <source>
        <dbReference type="EMBL" id="OLQ11095.1"/>
    </source>
</evidence>
<dbReference type="Proteomes" id="UP000186817">
    <property type="component" value="Unassembled WGS sequence"/>
</dbReference>
<comment type="caution">
    <text evidence="2">The sequence shown here is derived from an EMBL/GenBank/DDBJ whole genome shotgun (WGS) entry which is preliminary data.</text>
</comment>
<dbReference type="EMBL" id="LSRX01000065">
    <property type="protein sequence ID" value="OLQ11095.1"/>
    <property type="molecule type" value="Genomic_DNA"/>
</dbReference>
<gene>
    <name evidence="2" type="ORF">AK812_SmicGene5086</name>
</gene>
<feature type="compositionally biased region" description="Low complexity" evidence="1">
    <location>
        <begin position="318"/>
        <end position="328"/>
    </location>
</feature>
<dbReference type="AlphaFoldDB" id="A0A1Q9EUK1"/>
<reference evidence="2 3" key="1">
    <citation type="submission" date="2016-02" db="EMBL/GenBank/DDBJ databases">
        <title>Genome analysis of coral dinoflagellate symbionts highlights evolutionary adaptations to a symbiotic lifestyle.</title>
        <authorList>
            <person name="Aranda M."/>
            <person name="Li Y."/>
            <person name="Liew Y.J."/>
            <person name="Baumgarten S."/>
            <person name="Simakov O."/>
            <person name="Wilson M."/>
            <person name="Piel J."/>
            <person name="Ashoor H."/>
            <person name="Bougouffa S."/>
            <person name="Bajic V.B."/>
            <person name="Ryu T."/>
            <person name="Ravasi T."/>
            <person name="Bayer T."/>
            <person name="Micklem G."/>
            <person name="Kim H."/>
            <person name="Bhak J."/>
            <person name="Lajeunesse T.C."/>
            <person name="Voolstra C.R."/>
        </authorList>
    </citation>
    <scope>NUCLEOTIDE SEQUENCE [LARGE SCALE GENOMIC DNA]</scope>
    <source>
        <strain evidence="2 3">CCMP2467</strain>
    </source>
</reference>
<proteinExistence type="predicted"/>
<organism evidence="2 3">
    <name type="scientific">Symbiodinium microadriaticum</name>
    <name type="common">Dinoflagellate</name>
    <name type="synonym">Zooxanthella microadriatica</name>
    <dbReference type="NCBI Taxonomy" id="2951"/>
    <lineage>
        <taxon>Eukaryota</taxon>
        <taxon>Sar</taxon>
        <taxon>Alveolata</taxon>
        <taxon>Dinophyceae</taxon>
        <taxon>Suessiales</taxon>
        <taxon>Symbiodiniaceae</taxon>
        <taxon>Symbiodinium</taxon>
    </lineage>
</organism>
<accession>A0A1Q9EUK1</accession>
<evidence type="ECO:0000256" key="1">
    <source>
        <dbReference type="SAM" id="MobiDB-lite"/>
    </source>
</evidence>